<dbReference type="RefSeq" id="WP_353649782.1">
    <property type="nucleotide sequence ID" value="NZ_CP159218.1"/>
</dbReference>
<accession>A0AAU8DSL0</accession>
<protein>
    <submittedName>
        <fullName evidence="2">GNAT family N-acetyltransferase</fullName>
    </submittedName>
</protein>
<dbReference type="SUPFAM" id="SSF55729">
    <property type="entry name" value="Acyl-CoA N-acyltransferases (Nat)"/>
    <property type="match status" value="1"/>
</dbReference>
<dbReference type="PANTHER" id="PTHR41700">
    <property type="entry name" value="GCN5-RELATED N-ACETYLTRANSFERASE"/>
    <property type="match status" value="1"/>
</dbReference>
<feature type="region of interest" description="Disordered" evidence="1">
    <location>
        <begin position="1"/>
        <end position="20"/>
    </location>
</feature>
<reference evidence="2" key="1">
    <citation type="submission" date="2024-05" db="EMBL/GenBank/DDBJ databases">
        <authorList>
            <person name="Cai S.Y."/>
            <person name="Jin L.M."/>
            <person name="Li H.R."/>
        </authorList>
    </citation>
    <scope>NUCLEOTIDE SEQUENCE</scope>
    <source>
        <strain evidence="2">A5-74</strain>
    </source>
</reference>
<dbReference type="EMBL" id="CP159218">
    <property type="protein sequence ID" value="XCG64169.1"/>
    <property type="molecule type" value="Genomic_DNA"/>
</dbReference>
<name>A0AAU8DSL0_9ACTN</name>
<dbReference type="PANTHER" id="PTHR41700:SF1">
    <property type="entry name" value="N-ACETYLTRANSFERASE DOMAIN-CONTAINING PROTEIN"/>
    <property type="match status" value="1"/>
</dbReference>
<proteinExistence type="predicted"/>
<organism evidence="2">
    <name type="scientific">Nakamurella sp. A5-74</name>
    <dbReference type="NCBI Taxonomy" id="3158264"/>
    <lineage>
        <taxon>Bacteria</taxon>
        <taxon>Bacillati</taxon>
        <taxon>Actinomycetota</taxon>
        <taxon>Actinomycetes</taxon>
        <taxon>Nakamurellales</taxon>
        <taxon>Nakamurellaceae</taxon>
        <taxon>Nakamurella</taxon>
    </lineage>
</organism>
<dbReference type="Gene3D" id="3.40.630.30">
    <property type="match status" value="1"/>
</dbReference>
<evidence type="ECO:0000256" key="1">
    <source>
        <dbReference type="SAM" id="MobiDB-lite"/>
    </source>
</evidence>
<dbReference type="InterPro" id="IPR038764">
    <property type="entry name" value="GNAT_N_AcTrfase_prd"/>
</dbReference>
<dbReference type="AlphaFoldDB" id="A0AAU8DSL0"/>
<gene>
    <name evidence="2" type="ORF">ABLG96_02140</name>
</gene>
<sequence>MNAAGPLPALRPPTPSGASSVQVTAARARADAAGAAAGVRVTSGEDRALLAAALGLVQQIWQADAADAPVTMAVLRAVTHAGGYCAIARDVRGTPAAAGAVIGACIGFLGSRPRSSLHSHIAGVLDAGLGRGVGYALKLDQRAWAAEQGLESITWTFDPLVRRNAFFNLAKLGVRVSEYLPDFYGAMEDSVNAGQGSDRLLVQWPVIAPEHGPTARAVTAEPDAVLLDHLPGRPDEPGPIGDLGHFPAWVRIPADIERLRRERPELAIRWRHAVRSTLGVLLAGPTPLAWVDGMSRDGWYRLSRVRDDG</sequence>
<evidence type="ECO:0000313" key="2">
    <source>
        <dbReference type="EMBL" id="XCG64169.1"/>
    </source>
</evidence>
<dbReference type="InterPro" id="IPR016181">
    <property type="entry name" value="Acyl_CoA_acyltransferase"/>
</dbReference>